<organism evidence="2 3">
    <name type="scientific">Edaphosphingomonas laterariae</name>
    <dbReference type="NCBI Taxonomy" id="861865"/>
    <lineage>
        <taxon>Bacteria</taxon>
        <taxon>Pseudomonadati</taxon>
        <taxon>Pseudomonadota</taxon>
        <taxon>Alphaproteobacteria</taxon>
        <taxon>Sphingomonadales</taxon>
        <taxon>Rhizorhabdaceae</taxon>
        <taxon>Edaphosphingomonas</taxon>
    </lineage>
</organism>
<dbReference type="PANTHER" id="PTHR12110">
    <property type="entry name" value="HYDROXYPYRUVATE ISOMERASE"/>
    <property type="match status" value="1"/>
</dbReference>
<reference evidence="3" key="1">
    <citation type="submission" date="2017-06" db="EMBL/GenBank/DDBJ databases">
        <authorList>
            <person name="Varghese N."/>
            <person name="Submissions S."/>
        </authorList>
    </citation>
    <scope>NUCLEOTIDE SEQUENCE [LARGE SCALE GENOMIC DNA]</scope>
    <source>
        <strain evidence="3">LNB2</strain>
    </source>
</reference>
<feature type="domain" description="Xylose isomerase-like TIM barrel" evidence="1">
    <location>
        <begin position="37"/>
        <end position="266"/>
    </location>
</feature>
<dbReference type="OrthoDB" id="7507692at2"/>
<evidence type="ECO:0000313" key="3">
    <source>
        <dbReference type="Proteomes" id="UP000198281"/>
    </source>
</evidence>
<dbReference type="SUPFAM" id="SSF51658">
    <property type="entry name" value="Xylose isomerase-like"/>
    <property type="match status" value="1"/>
</dbReference>
<dbReference type="RefSeq" id="WP_089218819.1">
    <property type="nucleotide sequence ID" value="NZ_FZOS01000005.1"/>
</dbReference>
<dbReference type="PANTHER" id="PTHR12110:SF48">
    <property type="entry name" value="BLL3656 PROTEIN"/>
    <property type="match status" value="1"/>
</dbReference>
<sequence>MESENIRLIACHWTIAGNQHPVRSNGISPHSLPERMAAVARAGFTGMGFLQSDIPHLLTRHKVAEIARMLADHGLNDIEVECLGDWFATGERRRVSDEQRRLLIEFGSAIGARHMKLMGPIGESVETARLADSFAGVCADAAGSGIAIGIEMLPFSDIATPERTLEIVGDTPAGGIYLDIWHVRHGDVSDAQLRSIPVERIIGIEINDAIPNPAKSMFDATVDDRLPPGEGQMDPAGFVRLIREIGYAGPIGVEIIADAQRALPLDEAVTRAYRASAACAGRS</sequence>
<evidence type="ECO:0000259" key="1">
    <source>
        <dbReference type="Pfam" id="PF01261"/>
    </source>
</evidence>
<gene>
    <name evidence="2" type="ORF">SAMN06295912_10590</name>
</gene>
<protein>
    <submittedName>
        <fullName evidence="2">Sugar phosphate isomerase/epimerase</fullName>
    </submittedName>
</protein>
<keyword evidence="3" id="KW-1185">Reference proteome</keyword>
<dbReference type="InterPro" id="IPR036237">
    <property type="entry name" value="Xyl_isomerase-like_sf"/>
</dbReference>
<dbReference type="GO" id="GO:0016853">
    <property type="term" value="F:isomerase activity"/>
    <property type="evidence" value="ECO:0007669"/>
    <property type="project" value="UniProtKB-KW"/>
</dbReference>
<dbReference type="EMBL" id="FZOS01000005">
    <property type="protein sequence ID" value="SNS37020.1"/>
    <property type="molecule type" value="Genomic_DNA"/>
</dbReference>
<dbReference type="InterPro" id="IPR050312">
    <property type="entry name" value="IolE/XylAMocC-like"/>
</dbReference>
<keyword evidence="2" id="KW-0413">Isomerase</keyword>
<dbReference type="Gene3D" id="3.20.20.150">
    <property type="entry name" value="Divalent-metal-dependent TIM barrel enzymes"/>
    <property type="match status" value="1"/>
</dbReference>
<proteinExistence type="predicted"/>
<dbReference type="InterPro" id="IPR013022">
    <property type="entry name" value="Xyl_isomerase-like_TIM-brl"/>
</dbReference>
<accession>A0A239DX29</accession>
<dbReference type="AlphaFoldDB" id="A0A239DX29"/>
<dbReference type="Pfam" id="PF01261">
    <property type="entry name" value="AP_endonuc_2"/>
    <property type="match status" value="1"/>
</dbReference>
<dbReference type="Proteomes" id="UP000198281">
    <property type="component" value="Unassembled WGS sequence"/>
</dbReference>
<evidence type="ECO:0000313" key="2">
    <source>
        <dbReference type="EMBL" id="SNS37020.1"/>
    </source>
</evidence>
<name>A0A239DX29_9SPHN</name>